<keyword evidence="1" id="KW-0175">Coiled coil</keyword>
<dbReference type="EMBL" id="CP139558">
    <property type="protein sequence ID" value="WPU94366.1"/>
    <property type="molecule type" value="Genomic_DNA"/>
</dbReference>
<name>A0ABZ0TDP0_9SPHI</name>
<evidence type="ECO:0000256" key="1">
    <source>
        <dbReference type="SAM" id="Coils"/>
    </source>
</evidence>
<dbReference type="EMBL" id="CP139558">
    <property type="protein sequence ID" value="WPU91077.1"/>
    <property type="molecule type" value="Genomic_DNA"/>
</dbReference>
<keyword evidence="4" id="KW-1185">Reference proteome</keyword>
<gene>
    <name evidence="3" type="ORF">SNE25_02365</name>
    <name evidence="2" type="ORF">SNE25_17290</name>
</gene>
<protein>
    <recommendedName>
        <fullName evidence="5">Transposase</fullName>
    </recommendedName>
</protein>
<dbReference type="SUPFAM" id="SSF48295">
    <property type="entry name" value="TrpR-like"/>
    <property type="match status" value="1"/>
</dbReference>
<organism evidence="2 4">
    <name type="scientific">Mucilaginibacter sabulilitoris</name>
    <dbReference type="NCBI Taxonomy" id="1173583"/>
    <lineage>
        <taxon>Bacteria</taxon>
        <taxon>Pseudomonadati</taxon>
        <taxon>Bacteroidota</taxon>
        <taxon>Sphingobacteriia</taxon>
        <taxon>Sphingobacteriales</taxon>
        <taxon>Sphingobacteriaceae</taxon>
        <taxon>Mucilaginibacter</taxon>
    </lineage>
</organism>
<dbReference type="RefSeq" id="WP_321560245.1">
    <property type="nucleotide sequence ID" value="NZ_CP139558.1"/>
</dbReference>
<reference evidence="2 4" key="1">
    <citation type="submission" date="2023-11" db="EMBL/GenBank/DDBJ databases">
        <title>Analysis of the Genomes of Mucilaginibacter gossypii cycad 4 and M. sabulilitoris SNA2: microbes with the potential for plant growth promotion.</title>
        <authorList>
            <person name="Hirsch A.M."/>
            <person name="Humm E."/>
            <person name="Rubbi M."/>
            <person name="Del Vecchio G."/>
            <person name="Ha S.M."/>
            <person name="Pellegrini M."/>
            <person name="Gunsalus R.P."/>
        </authorList>
    </citation>
    <scope>NUCLEOTIDE SEQUENCE [LARGE SCALE GENOMIC DNA]</scope>
    <source>
        <strain evidence="2 4">SNA2</strain>
    </source>
</reference>
<evidence type="ECO:0000313" key="3">
    <source>
        <dbReference type="EMBL" id="WPU94366.1"/>
    </source>
</evidence>
<accession>A0ABZ0TDP0</accession>
<evidence type="ECO:0000313" key="4">
    <source>
        <dbReference type="Proteomes" id="UP001324380"/>
    </source>
</evidence>
<feature type="coiled-coil region" evidence="1">
    <location>
        <begin position="142"/>
        <end position="169"/>
    </location>
</feature>
<evidence type="ECO:0008006" key="5">
    <source>
        <dbReference type="Google" id="ProtNLM"/>
    </source>
</evidence>
<dbReference type="Proteomes" id="UP001324380">
    <property type="component" value="Chromosome"/>
</dbReference>
<proteinExistence type="predicted"/>
<evidence type="ECO:0000313" key="2">
    <source>
        <dbReference type="EMBL" id="WPU91077.1"/>
    </source>
</evidence>
<sequence length="183" mass="20944">MKKEEKLMQMVRFSEQGHFQVAVRDEIIKAIEHGVARSVFTKKYGVARSTLSDWMRDHGSPEYQAKRQGKHLSKAEKETIIRLIQQGQLTRHQARKTYELGGDVLVRWLKTASRKNPDLVIDSRNAMKKKATEQPDTADSEKQALKKALQEAQLKIHALNTLIDVAEEQFKIAIRKKPGAKQS</sequence>
<dbReference type="InterPro" id="IPR010921">
    <property type="entry name" value="Trp_repressor/repl_initiator"/>
</dbReference>